<keyword evidence="6 8" id="KW-0472">Membrane</keyword>
<evidence type="ECO:0000256" key="2">
    <source>
        <dbReference type="ARBA" id="ARBA00022448"/>
    </source>
</evidence>
<dbReference type="InterPro" id="IPR036942">
    <property type="entry name" value="Beta-barrel_TonB_sf"/>
</dbReference>
<dbReference type="Pfam" id="PF07715">
    <property type="entry name" value="Plug"/>
    <property type="match status" value="1"/>
</dbReference>
<name>A0ABY6Q4L9_9GAMM</name>
<keyword evidence="4 8" id="KW-0812">Transmembrane</keyword>
<organism evidence="13 14">
    <name type="scientific">Candidatus Paraluminiphilus aquimaris</name>
    <dbReference type="NCBI Taxonomy" id="2518994"/>
    <lineage>
        <taxon>Bacteria</taxon>
        <taxon>Pseudomonadati</taxon>
        <taxon>Pseudomonadota</taxon>
        <taxon>Gammaproteobacteria</taxon>
        <taxon>Cellvibrionales</taxon>
        <taxon>Halieaceae</taxon>
        <taxon>Candidatus Paraluminiphilus</taxon>
    </lineage>
</organism>
<sequence>MKSFKTRYLSSAVAAAVASTLPTLVSAQDESADLEEVVVTGTRLTKSNVTSSVPLVQIGAEEINSRGVARVEDVVNILPNVFVSQTAEVANGASGTSTLNLRGLGSQRTLVLIDGKRLPFGSPFSSSANVDMVPARMVERVDVVTAGASAVYGSDAVAGVVNFITKKDFEGFEFDYQYSTNYNANDNGYMQEKLADAEFFDPGSNTAGEASLMSVLMGVNSEDGRGNITLFGTYEDMESMIGRDRDTGACTLFGSSAPFCGGSSNFRRFNGTIGNGVAGTVFQELDGTIVPIDFSRSDVFYNYGAVNHYQRPVERWNLGASGHYEITDDVEAYFDTTYMNNKTAAQIAESASFNRPFQTNCDNPLLAGGAGPNGDGIRLGDITGTFDDNGDFISCLDWMAAGNESIDVQFINSHRNVEGGPRVSTYENSSWRAIFGFRGDINENFAFDIFGQFAATEGTRISQNDLNFNRVQQALYVTGTFDNPVCRDTSGGCEPWNIFTRNADGSTAVTDEAAAFIAGVGIVTGETEQTVFGGTIEGDLTSMGFKSPMADSGLSGLIGFEYREDMLARLSDDISKVSGGRGLTGTGGATLPIAGEIEVEEVFMEISLPLITGAPMAQELGLTAGYRYSDYTTNGNGVSNSFDADTYFAGISWAPNDEVRFRLNQSVAIRAPNVFDLYVGINTGLVELAPVNGDGDPCSGPTPSASQQACANTGLSASQYGTVDPSAAGQFNLITGGNPNLVAEEGETTTFGVVITPSMIENLSIAIDYFDIEVTDAIGSVPAQTSLDRCLETGDPAFCGNIQRDTAGTLHLLNEAPDGGLAGISTQNVNVATFATEGVDLNVTYSYDLNDMGTLNFDYAATFLDTNYSIAIPGDNKVECAGAYAGPCGLPAPEYNHRFLATWVTPYDVVVSATWRHIGETDLYGLEDPQGYLEDAMEERNYLDLSATYDVNENVSVRVGAQNVLGDDAPVTTSSGTGTGNNNTYPGLFDVSTYLFAGVTVKF</sequence>
<feature type="domain" description="TonB-dependent receptor plug" evidence="12">
    <location>
        <begin position="54"/>
        <end position="160"/>
    </location>
</feature>
<dbReference type="Pfam" id="PF00593">
    <property type="entry name" value="TonB_dep_Rec_b-barrel"/>
    <property type="match status" value="1"/>
</dbReference>
<keyword evidence="7 8" id="KW-0998">Cell outer membrane</keyword>
<evidence type="ECO:0000256" key="3">
    <source>
        <dbReference type="ARBA" id="ARBA00022452"/>
    </source>
</evidence>
<evidence type="ECO:0000256" key="8">
    <source>
        <dbReference type="PROSITE-ProRule" id="PRU01360"/>
    </source>
</evidence>
<keyword evidence="3 8" id="KW-1134">Transmembrane beta strand</keyword>
<feature type="chain" id="PRO_5046054631" evidence="10">
    <location>
        <begin position="28"/>
        <end position="1003"/>
    </location>
</feature>
<evidence type="ECO:0000256" key="1">
    <source>
        <dbReference type="ARBA" id="ARBA00004571"/>
    </source>
</evidence>
<accession>A0ABY6Q4L9</accession>
<dbReference type="PROSITE" id="PS52016">
    <property type="entry name" value="TONB_DEPENDENT_REC_3"/>
    <property type="match status" value="1"/>
</dbReference>
<dbReference type="InterPro" id="IPR037066">
    <property type="entry name" value="Plug_dom_sf"/>
</dbReference>
<evidence type="ECO:0000256" key="9">
    <source>
        <dbReference type="RuleBase" id="RU003357"/>
    </source>
</evidence>
<dbReference type="SUPFAM" id="SSF56935">
    <property type="entry name" value="Porins"/>
    <property type="match status" value="1"/>
</dbReference>
<dbReference type="InterPro" id="IPR012910">
    <property type="entry name" value="Plug_dom"/>
</dbReference>
<dbReference type="PANTHER" id="PTHR47234">
    <property type="match status" value="1"/>
</dbReference>
<evidence type="ECO:0000256" key="4">
    <source>
        <dbReference type="ARBA" id="ARBA00022692"/>
    </source>
</evidence>
<feature type="signal peptide" evidence="10">
    <location>
        <begin position="1"/>
        <end position="27"/>
    </location>
</feature>
<dbReference type="Proteomes" id="UP001317963">
    <property type="component" value="Chromosome"/>
</dbReference>
<dbReference type="InterPro" id="IPR000531">
    <property type="entry name" value="Beta-barrel_TonB"/>
</dbReference>
<keyword evidence="13" id="KW-0675">Receptor</keyword>
<keyword evidence="14" id="KW-1185">Reference proteome</keyword>
<evidence type="ECO:0000256" key="5">
    <source>
        <dbReference type="ARBA" id="ARBA00023077"/>
    </source>
</evidence>
<evidence type="ECO:0000259" key="11">
    <source>
        <dbReference type="Pfam" id="PF00593"/>
    </source>
</evidence>
<reference evidence="13 14" key="1">
    <citation type="submission" date="2019-02" db="EMBL/GenBank/DDBJ databases">
        <title>Halieaceae_genomes.</title>
        <authorList>
            <person name="Li S.-H."/>
        </authorList>
    </citation>
    <scope>NUCLEOTIDE SEQUENCE [LARGE SCALE GENOMIC DNA]</scope>
    <source>
        <strain evidence="13 14">JH123</strain>
    </source>
</reference>
<comment type="similarity">
    <text evidence="8 9">Belongs to the TonB-dependent receptor family.</text>
</comment>
<dbReference type="InterPro" id="IPR039426">
    <property type="entry name" value="TonB-dep_rcpt-like"/>
</dbReference>
<evidence type="ECO:0000313" key="14">
    <source>
        <dbReference type="Proteomes" id="UP001317963"/>
    </source>
</evidence>
<dbReference type="EMBL" id="CP036501">
    <property type="protein sequence ID" value="UZP73935.1"/>
    <property type="molecule type" value="Genomic_DNA"/>
</dbReference>
<keyword evidence="2 8" id="KW-0813">Transport</keyword>
<dbReference type="Gene3D" id="2.170.130.10">
    <property type="entry name" value="TonB-dependent receptor, plug domain"/>
    <property type="match status" value="1"/>
</dbReference>
<keyword evidence="10" id="KW-0732">Signal</keyword>
<dbReference type="RefSeq" id="WP_279242736.1">
    <property type="nucleotide sequence ID" value="NZ_CP036501.1"/>
</dbReference>
<comment type="subcellular location">
    <subcellularLocation>
        <location evidence="1 8">Cell outer membrane</location>
        <topology evidence="1 8">Multi-pass membrane protein</topology>
    </subcellularLocation>
</comment>
<dbReference type="Gene3D" id="2.40.170.20">
    <property type="entry name" value="TonB-dependent receptor, beta-barrel domain"/>
    <property type="match status" value="1"/>
</dbReference>
<evidence type="ECO:0000259" key="12">
    <source>
        <dbReference type="Pfam" id="PF07715"/>
    </source>
</evidence>
<proteinExistence type="inferred from homology"/>
<protein>
    <submittedName>
        <fullName evidence="13">TonB-dependent receptor</fullName>
    </submittedName>
</protein>
<evidence type="ECO:0000256" key="10">
    <source>
        <dbReference type="SAM" id="SignalP"/>
    </source>
</evidence>
<feature type="domain" description="TonB-dependent receptor-like beta-barrel" evidence="11">
    <location>
        <begin position="422"/>
        <end position="964"/>
    </location>
</feature>
<dbReference type="PANTHER" id="PTHR47234:SF2">
    <property type="entry name" value="TONB-DEPENDENT RECEPTOR"/>
    <property type="match status" value="1"/>
</dbReference>
<gene>
    <name evidence="13" type="ORF">E0F26_03875</name>
</gene>
<keyword evidence="5 9" id="KW-0798">TonB box</keyword>
<evidence type="ECO:0000256" key="6">
    <source>
        <dbReference type="ARBA" id="ARBA00023136"/>
    </source>
</evidence>
<evidence type="ECO:0000313" key="13">
    <source>
        <dbReference type="EMBL" id="UZP73935.1"/>
    </source>
</evidence>
<evidence type="ECO:0000256" key="7">
    <source>
        <dbReference type="ARBA" id="ARBA00023237"/>
    </source>
</evidence>